<accession>A0ABY7CZK5</accession>
<reference evidence="2" key="1">
    <citation type="submission" date="2022-10" db="EMBL/GenBank/DDBJ databases">
        <title>Puccinia triticina Genome sequencing and assembly.</title>
        <authorList>
            <person name="Li C."/>
        </authorList>
    </citation>
    <scope>NUCLEOTIDE SEQUENCE</scope>
    <source>
        <strain evidence="2">Pt15</strain>
    </source>
</reference>
<evidence type="ECO:0000313" key="3">
    <source>
        <dbReference type="Proteomes" id="UP001164743"/>
    </source>
</evidence>
<sequence length="97" mass="10032">MHPLASLSRIGVADNGNFMHPAWRELNGKSGSAFFLLVNLGAPLHTSRKPSPTRPALTTLPIACQGGHKCPRLGPHAVAMPPPGNAGPTAAKNTAHA</sequence>
<protein>
    <recommendedName>
        <fullName evidence="4">DUF1643 domain-containing protein</fullName>
    </recommendedName>
</protein>
<gene>
    <name evidence="2" type="ORF">PtA15_11A449</name>
</gene>
<keyword evidence="3" id="KW-1185">Reference proteome</keyword>
<evidence type="ECO:0000313" key="2">
    <source>
        <dbReference type="EMBL" id="WAQ89758.1"/>
    </source>
</evidence>
<name>A0ABY7CZK5_9BASI</name>
<dbReference type="GeneID" id="77802253"/>
<evidence type="ECO:0000256" key="1">
    <source>
        <dbReference type="SAM" id="MobiDB-lite"/>
    </source>
</evidence>
<organism evidence="2 3">
    <name type="scientific">Puccinia triticina</name>
    <dbReference type="NCBI Taxonomy" id="208348"/>
    <lineage>
        <taxon>Eukaryota</taxon>
        <taxon>Fungi</taxon>
        <taxon>Dikarya</taxon>
        <taxon>Basidiomycota</taxon>
        <taxon>Pucciniomycotina</taxon>
        <taxon>Pucciniomycetes</taxon>
        <taxon>Pucciniales</taxon>
        <taxon>Pucciniaceae</taxon>
        <taxon>Puccinia</taxon>
    </lineage>
</organism>
<dbReference type="EMBL" id="CP110431">
    <property type="protein sequence ID" value="WAQ89758.1"/>
    <property type="molecule type" value="Genomic_DNA"/>
</dbReference>
<feature type="region of interest" description="Disordered" evidence="1">
    <location>
        <begin position="74"/>
        <end position="97"/>
    </location>
</feature>
<dbReference type="RefSeq" id="XP_053025313.1">
    <property type="nucleotide sequence ID" value="XM_053161358.1"/>
</dbReference>
<evidence type="ECO:0008006" key="4">
    <source>
        <dbReference type="Google" id="ProtNLM"/>
    </source>
</evidence>
<dbReference type="Proteomes" id="UP001164743">
    <property type="component" value="Chromosome 11A"/>
</dbReference>
<proteinExistence type="predicted"/>